<protein>
    <submittedName>
        <fullName evidence="1">Uncharacterized protein</fullName>
    </submittedName>
</protein>
<name>A0A3L6ERP6_MAIZE</name>
<dbReference type="EMBL" id="NCVQ01000006">
    <property type="protein sequence ID" value="PWZ23742.1"/>
    <property type="molecule type" value="Genomic_DNA"/>
</dbReference>
<dbReference type="Proteomes" id="UP000251960">
    <property type="component" value="Chromosome 5"/>
</dbReference>
<gene>
    <name evidence="1" type="ORF">Zm00014a_034472</name>
</gene>
<proteinExistence type="predicted"/>
<reference evidence="1" key="1">
    <citation type="journal article" date="2018" name="Nat. Genet.">
        <title>Extensive intraspecific gene order and gene structural variations between Mo17 and other maize genomes.</title>
        <authorList>
            <person name="Sun S."/>
            <person name="Zhou Y."/>
            <person name="Chen J."/>
            <person name="Shi J."/>
            <person name="Zhao H."/>
            <person name="Zhao H."/>
            <person name="Song W."/>
            <person name="Zhang M."/>
            <person name="Cui Y."/>
            <person name="Dong X."/>
            <person name="Liu H."/>
            <person name="Ma X."/>
            <person name="Jiao Y."/>
            <person name="Wang B."/>
            <person name="Wei X."/>
            <person name="Stein J.C."/>
            <person name="Glaubitz J.C."/>
            <person name="Lu F."/>
            <person name="Yu G."/>
            <person name="Liang C."/>
            <person name="Fengler K."/>
            <person name="Li B."/>
            <person name="Rafalski A."/>
            <person name="Schnable P.S."/>
            <person name="Ware D.H."/>
            <person name="Buckler E.S."/>
            <person name="Lai J."/>
        </authorList>
    </citation>
    <scope>NUCLEOTIDE SEQUENCE [LARGE SCALE GENOMIC DNA]</scope>
    <source>
        <tissue evidence="1">Seedling</tissue>
    </source>
</reference>
<dbReference type="AlphaFoldDB" id="A0A3L6ERP6"/>
<organism evidence="1">
    <name type="scientific">Zea mays</name>
    <name type="common">Maize</name>
    <dbReference type="NCBI Taxonomy" id="4577"/>
    <lineage>
        <taxon>Eukaryota</taxon>
        <taxon>Viridiplantae</taxon>
        <taxon>Streptophyta</taxon>
        <taxon>Embryophyta</taxon>
        <taxon>Tracheophyta</taxon>
        <taxon>Spermatophyta</taxon>
        <taxon>Magnoliopsida</taxon>
        <taxon>Liliopsida</taxon>
        <taxon>Poales</taxon>
        <taxon>Poaceae</taxon>
        <taxon>PACMAD clade</taxon>
        <taxon>Panicoideae</taxon>
        <taxon>Andropogonodae</taxon>
        <taxon>Andropogoneae</taxon>
        <taxon>Tripsacinae</taxon>
        <taxon>Zea</taxon>
    </lineage>
</organism>
<accession>A0A3L6ERP6</accession>
<comment type="caution">
    <text evidence="1">The sequence shown here is derived from an EMBL/GenBank/DDBJ whole genome shotgun (WGS) entry which is preliminary data.</text>
</comment>
<sequence>MPETTDENLEVVVPINVDSVTPITQSVSASIPLVSNNHSIAQDRPRRNIVLPHRYCDTDSMARYALIAAQETNVAFEPSSYSEAISCDNSSKWLVAMNDEFGSL</sequence>
<evidence type="ECO:0000313" key="1">
    <source>
        <dbReference type="EMBL" id="PWZ23742.1"/>
    </source>
</evidence>